<accession>A0ABT3ZJL4</accession>
<organism evidence="11 12">
    <name type="scientific">Robbsia betulipollinis</name>
    <dbReference type="NCBI Taxonomy" id="2981849"/>
    <lineage>
        <taxon>Bacteria</taxon>
        <taxon>Pseudomonadati</taxon>
        <taxon>Pseudomonadota</taxon>
        <taxon>Betaproteobacteria</taxon>
        <taxon>Burkholderiales</taxon>
        <taxon>Burkholderiaceae</taxon>
        <taxon>Robbsia</taxon>
    </lineage>
</organism>
<evidence type="ECO:0000256" key="4">
    <source>
        <dbReference type="ARBA" id="ARBA00022679"/>
    </source>
</evidence>
<dbReference type="InterPro" id="IPR036890">
    <property type="entry name" value="HATPase_C_sf"/>
</dbReference>
<dbReference type="EC" id="2.7.13.3" evidence="2"/>
<feature type="domain" description="PAS" evidence="9">
    <location>
        <begin position="220"/>
        <end position="264"/>
    </location>
</feature>
<feature type="modified residue" description="4-aspartylphosphate" evidence="6">
    <location>
        <position position="657"/>
    </location>
</feature>
<dbReference type="PANTHER" id="PTHR43065:SF42">
    <property type="entry name" value="TWO-COMPONENT SENSOR PPRA"/>
    <property type="match status" value="1"/>
</dbReference>
<keyword evidence="5" id="KW-0418">Kinase</keyword>
<feature type="domain" description="PAC" evidence="10">
    <location>
        <begin position="294"/>
        <end position="347"/>
    </location>
</feature>
<dbReference type="InterPro" id="IPR003594">
    <property type="entry name" value="HATPase_dom"/>
</dbReference>
<evidence type="ECO:0000259" key="10">
    <source>
        <dbReference type="PROSITE" id="PS50113"/>
    </source>
</evidence>
<dbReference type="Pfam" id="PF01590">
    <property type="entry name" value="GAF"/>
    <property type="match status" value="1"/>
</dbReference>
<dbReference type="InterPro" id="IPR011006">
    <property type="entry name" value="CheY-like_superfamily"/>
</dbReference>
<dbReference type="SMART" id="SM00388">
    <property type="entry name" value="HisKA"/>
    <property type="match status" value="1"/>
</dbReference>
<dbReference type="CDD" id="cd16919">
    <property type="entry name" value="HATPase_CckA-like"/>
    <property type="match status" value="1"/>
</dbReference>
<dbReference type="CDD" id="cd00130">
    <property type="entry name" value="PAS"/>
    <property type="match status" value="1"/>
</dbReference>
<dbReference type="Proteomes" id="UP001082899">
    <property type="component" value="Unassembled WGS sequence"/>
</dbReference>
<dbReference type="InterPro" id="IPR029016">
    <property type="entry name" value="GAF-like_dom_sf"/>
</dbReference>
<dbReference type="InterPro" id="IPR000014">
    <property type="entry name" value="PAS"/>
</dbReference>
<dbReference type="Gene3D" id="1.10.287.130">
    <property type="match status" value="1"/>
</dbReference>
<dbReference type="PROSITE" id="PS50113">
    <property type="entry name" value="PAC"/>
    <property type="match status" value="1"/>
</dbReference>
<dbReference type="Gene3D" id="3.30.565.10">
    <property type="entry name" value="Histidine kinase-like ATPase, C-terminal domain"/>
    <property type="match status" value="1"/>
</dbReference>
<comment type="catalytic activity">
    <reaction evidence="1">
        <text>ATP + protein L-histidine = ADP + protein N-phospho-L-histidine.</text>
        <dbReference type="EC" id="2.7.13.3"/>
    </reaction>
</comment>
<dbReference type="CDD" id="cd18161">
    <property type="entry name" value="REC_hyHK_blue-like"/>
    <property type="match status" value="1"/>
</dbReference>
<dbReference type="Gene3D" id="3.30.450.20">
    <property type="entry name" value="PAS domain"/>
    <property type="match status" value="1"/>
</dbReference>
<dbReference type="InterPro" id="IPR004358">
    <property type="entry name" value="Sig_transdc_His_kin-like_C"/>
</dbReference>
<dbReference type="InterPro" id="IPR035965">
    <property type="entry name" value="PAS-like_dom_sf"/>
</dbReference>
<evidence type="ECO:0000256" key="6">
    <source>
        <dbReference type="PROSITE-ProRule" id="PRU00169"/>
    </source>
</evidence>
<dbReference type="Pfam" id="PF02518">
    <property type="entry name" value="HATPase_c"/>
    <property type="match status" value="1"/>
</dbReference>
<dbReference type="PROSITE" id="PS50112">
    <property type="entry name" value="PAS"/>
    <property type="match status" value="1"/>
</dbReference>
<evidence type="ECO:0000256" key="2">
    <source>
        <dbReference type="ARBA" id="ARBA00012438"/>
    </source>
</evidence>
<evidence type="ECO:0000256" key="3">
    <source>
        <dbReference type="ARBA" id="ARBA00022553"/>
    </source>
</evidence>
<dbReference type="Gene3D" id="3.30.450.40">
    <property type="match status" value="1"/>
</dbReference>
<name>A0ABT3ZJL4_9BURK</name>
<dbReference type="PRINTS" id="PR00344">
    <property type="entry name" value="BCTRLSENSOR"/>
</dbReference>
<dbReference type="SUPFAM" id="SSF55781">
    <property type="entry name" value="GAF domain-like"/>
    <property type="match status" value="1"/>
</dbReference>
<dbReference type="SUPFAM" id="SSF55874">
    <property type="entry name" value="ATPase domain of HSP90 chaperone/DNA topoisomerase II/histidine kinase"/>
    <property type="match status" value="1"/>
</dbReference>
<dbReference type="SMART" id="SM00448">
    <property type="entry name" value="REC"/>
    <property type="match status" value="1"/>
</dbReference>
<keyword evidence="4" id="KW-0808">Transferase</keyword>
<keyword evidence="3 6" id="KW-0597">Phosphoprotein</keyword>
<sequence>MSEHNENVSRSDAAQWLAPGTQVADRARLPFESRARNALIELNARLLSLEEPADLSFAAAEIAAQTLGVSRAGYGTVDKAAETITIERDWNAPGILSLRGVLKFRDFGSYVEDLKRGDTVVFADAELDSRTGATASALKAISAQAVVNMPVSEQGGLVALFYLNHKDAREWTEDELRFIRDIASRTRSAVERRRAEHALRDLAMSLESKVQARTAELHASEARMRAVFETTYQVQGLLSPDGAVLDANQTAMRFIGGSLDDVIGLPFWDTPLFATTSGTPERIRAAIVAVRNGQDFRGEVVLDLPTGTRTFDLSIRASRDRQGTIVALVLQGVDITERRLIEEALRQSQKMEAVGQLTGGLAHDFNNLLMGITGSLEVLLIRLAQGRTDELERYVNVAKAAAKRASALTHRLLAFSRRQTLSPKRTDVNTLVSGMSELIRRTMGPGIVIEAVSAAGLWTTLIDPHQLENALLNLCINARDAMPDGGRLMIETGNTWLDERAAADRDLPAGQYVSLSVSDTGSGMLPEVVRCAFDPFFTTKPLGMGTGLGLSMVYGFVRQSGGQARIYSEPGKGTMVCLYLPRHAGDAELDDAPLPEPQMARAHDGETILVVDDEPAIRMLANEVLADLGYRVLEAGDGEAALKIIRSSARIDLLVSDVGLPGGMNGRQVAEAARVERPALKVLFITGYAENAVLSHGHLDVGMHVLTKPFALQTLADRVKTLMGGA</sequence>
<protein>
    <recommendedName>
        <fullName evidence="2">histidine kinase</fullName>
        <ecNumber evidence="2">2.7.13.3</ecNumber>
    </recommendedName>
</protein>
<dbReference type="InterPro" id="IPR005467">
    <property type="entry name" value="His_kinase_dom"/>
</dbReference>
<keyword evidence="12" id="KW-1185">Reference proteome</keyword>
<dbReference type="InterPro" id="IPR036097">
    <property type="entry name" value="HisK_dim/P_sf"/>
</dbReference>
<dbReference type="NCBIfam" id="TIGR00229">
    <property type="entry name" value="sensory_box"/>
    <property type="match status" value="1"/>
</dbReference>
<gene>
    <name evidence="11" type="ORF">OVY01_05650</name>
</gene>
<dbReference type="PANTHER" id="PTHR43065">
    <property type="entry name" value="SENSOR HISTIDINE KINASE"/>
    <property type="match status" value="1"/>
</dbReference>
<dbReference type="RefSeq" id="WP_267846307.1">
    <property type="nucleotide sequence ID" value="NZ_JAPMXC010000001.1"/>
</dbReference>
<dbReference type="Pfam" id="PF00072">
    <property type="entry name" value="Response_reg"/>
    <property type="match status" value="1"/>
</dbReference>
<dbReference type="Pfam" id="PF00512">
    <property type="entry name" value="HisKA"/>
    <property type="match status" value="1"/>
</dbReference>
<evidence type="ECO:0000256" key="1">
    <source>
        <dbReference type="ARBA" id="ARBA00000085"/>
    </source>
</evidence>
<dbReference type="InterPro" id="IPR003661">
    <property type="entry name" value="HisK_dim/P_dom"/>
</dbReference>
<dbReference type="SUPFAM" id="SSF55785">
    <property type="entry name" value="PYP-like sensor domain (PAS domain)"/>
    <property type="match status" value="1"/>
</dbReference>
<evidence type="ECO:0000259" key="9">
    <source>
        <dbReference type="PROSITE" id="PS50112"/>
    </source>
</evidence>
<feature type="domain" description="Response regulatory" evidence="8">
    <location>
        <begin position="607"/>
        <end position="723"/>
    </location>
</feature>
<dbReference type="SUPFAM" id="SSF47384">
    <property type="entry name" value="Homodimeric domain of signal transducing histidine kinase"/>
    <property type="match status" value="1"/>
</dbReference>
<dbReference type="PROSITE" id="PS50109">
    <property type="entry name" value="HIS_KIN"/>
    <property type="match status" value="1"/>
</dbReference>
<comment type="caution">
    <text evidence="11">The sequence shown here is derived from an EMBL/GenBank/DDBJ whole genome shotgun (WGS) entry which is preliminary data.</text>
</comment>
<evidence type="ECO:0000313" key="12">
    <source>
        <dbReference type="Proteomes" id="UP001082899"/>
    </source>
</evidence>
<reference evidence="11" key="1">
    <citation type="submission" date="2022-11" db="EMBL/GenBank/DDBJ databases">
        <title>Robbsia betulipollinis sp. nov., isolated from pollen of birch (Betula pendula).</title>
        <authorList>
            <person name="Shi H."/>
            <person name="Ambika Manirajan B."/>
            <person name="Ratering S."/>
            <person name="Geissler-Plaum R."/>
            <person name="Schnell S."/>
        </authorList>
    </citation>
    <scope>NUCLEOTIDE SEQUENCE</scope>
    <source>
        <strain evidence="11">Bb-Pol-6</strain>
    </source>
</reference>
<dbReference type="InterPro" id="IPR013656">
    <property type="entry name" value="PAS_4"/>
</dbReference>
<dbReference type="InterPro" id="IPR001789">
    <property type="entry name" value="Sig_transdc_resp-reg_receiver"/>
</dbReference>
<evidence type="ECO:0000313" key="11">
    <source>
        <dbReference type="EMBL" id="MCY0386728.1"/>
    </source>
</evidence>
<dbReference type="InterPro" id="IPR000700">
    <property type="entry name" value="PAS-assoc_C"/>
</dbReference>
<dbReference type="EMBL" id="JAPMXC010000001">
    <property type="protein sequence ID" value="MCY0386728.1"/>
    <property type="molecule type" value="Genomic_DNA"/>
</dbReference>
<dbReference type="Pfam" id="PF08448">
    <property type="entry name" value="PAS_4"/>
    <property type="match status" value="1"/>
</dbReference>
<dbReference type="Gene3D" id="3.40.50.2300">
    <property type="match status" value="1"/>
</dbReference>
<dbReference type="SUPFAM" id="SSF52172">
    <property type="entry name" value="CheY-like"/>
    <property type="match status" value="1"/>
</dbReference>
<dbReference type="InterPro" id="IPR003018">
    <property type="entry name" value="GAF"/>
</dbReference>
<evidence type="ECO:0000259" key="7">
    <source>
        <dbReference type="PROSITE" id="PS50109"/>
    </source>
</evidence>
<evidence type="ECO:0000259" key="8">
    <source>
        <dbReference type="PROSITE" id="PS50110"/>
    </source>
</evidence>
<feature type="domain" description="Histidine kinase" evidence="7">
    <location>
        <begin position="360"/>
        <end position="584"/>
    </location>
</feature>
<dbReference type="PROSITE" id="PS50110">
    <property type="entry name" value="RESPONSE_REGULATORY"/>
    <property type="match status" value="1"/>
</dbReference>
<proteinExistence type="predicted"/>
<dbReference type="SMART" id="SM00387">
    <property type="entry name" value="HATPase_c"/>
    <property type="match status" value="1"/>
</dbReference>
<dbReference type="SMART" id="SM00065">
    <property type="entry name" value="GAF"/>
    <property type="match status" value="1"/>
</dbReference>
<evidence type="ECO:0000256" key="5">
    <source>
        <dbReference type="ARBA" id="ARBA00022777"/>
    </source>
</evidence>